<name>A0A4Z0QGC1_9BACT</name>
<evidence type="ECO:0000313" key="1">
    <source>
        <dbReference type="EMBL" id="TGE28526.1"/>
    </source>
</evidence>
<dbReference type="EMBL" id="SRMB01000001">
    <property type="protein sequence ID" value="TGE28526.1"/>
    <property type="molecule type" value="Genomic_DNA"/>
</dbReference>
<comment type="caution">
    <text evidence="1">The sequence shown here is derived from an EMBL/GenBank/DDBJ whole genome shotgun (WGS) entry which is preliminary data.</text>
</comment>
<proteinExistence type="predicted"/>
<dbReference type="OrthoDB" id="979415at2"/>
<accession>A0A4Z0QGC1</accession>
<evidence type="ECO:0008006" key="3">
    <source>
        <dbReference type="Google" id="ProtNLM"/>
    </source>
</evidence>
<organism evidence="1 2">
    <name type="scientific">Hymenobacter metallicola</name>
    <dbReference type="NCBI Taxonomy" id="2563114"/>
    <lineage>
        <taxon>Bacteria</taxon>
        <taxon>Pseudomonadati</taxon>
        <taxon>Bacteroidota</taxon>
        <taxon>Cytophagia</taxon>
        <taxon>Cytophagales</taxon>
        <taxon>Hymenobacteraceae</taxon>
        <taxon>Hymenobacter</taxon>
    </lineage>
</organism>
<evidence type="ECO:0000313" key="2">
    <source>
        <dbReference type="Proteomes" id="UP000298471"/>
    </source>
</evidence>
<gene>
    <name evidence="1" type="ORF">E5K02_03400</name>
</gene>
<reference evidence="1 2" key="1">
    <citation type="submission" date="2019-04" db="EMBL/GenBank/DDBJ databases">
        <authorList>
            <person name="Feng G."/>
            <person name="Zhang J."/>
            <person name="Zhu H."/>
        </authorList>
    </citation>
    <scope>NUCLEOTIDE SEQUENCE [LARGE SCALE GENOMIC DNA]</scope>
    <source>
        <strain evidence="1 2">9PBR-1</strain>
    </source>
</reference>
<sequence length="133" mass="15080">MQLLASYSHVSLYLHDEGPFRALEAQWQGFMSSAVLRHTIGEVLDHARQQQVTAWIADDRLLGPVRPADLEWIAREMLPELVKMGLRRFARVEAADPLNKLLIGQVQETAEPLLPFEMRTFTDLLAARAWACG</sequence>
<dbReference type="Proteomes" id="UP000298471">
    <property type="component" value="Unassembled WGS sequence"/>
</dbReference>
<dbReference type="AlphaFoldDB" id="A0A4Z0QGC1"/>
<keyword evidence="2" id="KW-1185">Reference proteome</keyword>
<protein>
    <recommendedName>
        <fullName evidence="3">STAS/SEC14 domain-containing protein</fullName>
    </recommendedName>
</protein>